<evidence type="ECO:0000259" key="1">
    <source>
        <dbReference type="Pfam" id="PF00561"/>
    </source>
</evidence>
<dbReference type="InterPro" id="IPR050266">
    <property type="entry name" value="AB_hydrolase_sf"/>
</dbReference>
<comment type="caution">
    <text evidence="2">The sequence shown here is derived from an EMBL/GenBank/DDBJ whole genome shotgun (WGS) entry which is preliminary data.</text>
</comment>
<dbReference type="PANTHER" id="PTHR43798:SF33">
    <property type="entry name" value="HYDROLASE, PUTATIVE (AFU_ORTHOLOGUE AFUA_2G14860)-RELATED"/>
    <property type="match status" value="1"/>
</dbReference>
<gene>
    <name evidence="2" type="ORF">FHW18_000322</name>
</gene>
<accession>A0A7Y9IQH1</accession>
<dbReference type="GO" id="GO:0016020">
    <property type="term" value="C:membrane"/>
    <property type="evidence" value="ECO:0007669"/>
    <property type="project" value="TreeGrafter"/>
</dbReference>
<dbReference type="GO" id="GO:0047372">
    <property type="term" value="F:monoacylglycerol lipase activity"/>
    <property type="evidence" value="ECO:0007669"/>
    <property type="project" value="TreeGrafter"/>
</dbReference>
<proteinExistence type="predicted"/>
<dbReference type="GO" id="GO:0046464">
    <property type="term" value="P:acylglycerol catabolic process"/>
    <property type="evidence" value="ECO:0007669"/>
    <property type="project" value="TreeGrafter"/>
</dbReference>
<feature type="domain" description="AB hydrolase-1" evidence="1">
    <location>
        <begin position="59"/>
        <end position="162"/>
    </location>
</feature>
<organism evidence="2 3">
    <name type="scientific">Pigmentiphaga litoralis</name>
    <dbReference type="NCBI Taxonomy" id="516702"/>
    <lineage>
        <taxon>Bacteria</taxon>
        <taxon>Pseudomonadati</taxon>
        <taxon>Pseudomonadota</taxon>
        <taxon>Betaproteobacteria</taxon>
        <taxon>Burkholderiales</taxon>
        <taxon>Alcaligenaceae</taxon>
        <taxon>Pigmentiphaga</taxon>
    </lineage>
</organism>
<dbReference type="PANTHER" id="PTHR43798">
    <property type="entry name" value="MONOACYLGLYCEROL LIPASE"/>
    <property type="match status" value="1"/>
</dbReference>
<dbReference type="EMBL" id="JACBYR010000001">
    <property type="protein sequence ID" value="NYE81051.1"/>
    <property type="molecule type" value="Genomic_DNA"/>
</dbReference>
<sequence length="298" mass="30557">MTSMQILDAGAAGAMADAVADVAGSSAVHAAQAGLHSLSGHTVTHGDVRIAVATCGSGPAIVLLPSLGRDVEDFFPIAPLLAARGYRVVMPSPRGMGDSTGPLTGITLHDFANDIAAVIAHEGSRPALVAGHAFGNWVARNTAIDHPDRVAGVAVLAAAHKDFPRELRAHIDGAMDVSLARDLRLAHLRAAFFSAGGDPSPWLDGWYPDVARAQRAASAATPVAGWWTAGSVPVLDVQAANDPFAPASGAHLLREELGGDRVTVRVVGPAGHALLPDQPAAVAEALADFADRILPKNP</sequence>
<evidence type="ECO:0000313" key="3">
    <source>
        <dbReference type="Proteomes" id="UP000542125"/>
    </source>
</evidence>
<dbReference type="Gene3D" id="3.40.50.1820">
    <property type="entry name" value="alpha/beta hydrolase"/>
    <property type="match status" value="1"/>
</dbReference>
<dbReference type="InterPro" id="IPR029058">
    <property type="entry name" value="AB_hydrolase_fold"/>
</dbReference>
<evidence type="ECO:0000313" key="2">
    <source>
        <dbReference type="EMBL" id="NYE81051.1"/>
    </source>
</evidence>
<dbReference type="SUPFAM" id="SSF53474">
    <property type="entry name" value="alpha/beta-Hydrolases"/>
    <property type="match status" value="1"/>
</dbReference>
<dbReference type="Pfam" id="PF00561">
    <property type="entry name" value="Abhydrolase_1"/>
    <property type="match status" value="1"/>
</dbReference>
<name>A0A7Y9IQH1_9BURK</name>
<dbReference type="AlphaFoldDB" id="A0A7Y9IQH1"/>
<dbReference type="InterPro" id="IPR000073">
    <property type="entry name" value="AB_hydrolase_1"/>
</dbReference>
<dbReference type="PRINTS" id="PR00111">
    <property type="entry name" value="ABHYDROLASE"/>
</dbReference>
<dbReference type="RefSeq" id="WP_218863095.1">
    <property type="nucleotide sequence ID" value="NZ_JACBYR010000001.1"/>
</dbReference>
<keyword evidence="3" id="KW-1185">Reference proteome</keyword>
<protein>
    <submittedName>
        <fullName evidence="2">Pimeloyl-ACP methyl ester carboxylesterase</fullName>
    </submittedName>
</protein>
<dbReference type="Proteomes" id="UP000542125">
    <property type="component" value="Unassembled WGS sequence"/>
</dbReference>
<reference evidence="2 3" key="1">
    <citation type="submission" date="2020-07" db="EMBL/GenBank/DDBJ databases">
        <title>Genomic Encyclopedia of Type Strains, Phase IV (KMG-V): Genome sequencing to study the core and pangenomes of soil and plant-associated prokaryotes.</title>
        <authorList>
            <person name="Whitman W."/>
        </authorList>
    </citation>
    <scope>NUCLEOTIDE SEQUENCE [LARGE SCALE GENOMIC DNA]</scope>
    <source>
        <strain evidence="2 3">SAS40</strain>
    </source>
</reference>